<evidence type="ECO:0000256" key="5">
    <source>
        <dbReference type="ARBA" id="ARBA00022960"/>
    </source>
</evidence>
<evidence type="ECO:0000313" key="10">
    <source>
        <dbReference type="EMBL" id="VFP84246.1"/>
    </source>
</evidence>
<feature type="transmembrane region" description="Helical" evidence="9">
    <location>
        <begin position="6"/>
        <end position="25"/>
    </location>
</feature>
<keyword evidence="5 8" id="KW-0133">Cell shape</keyword>
<evidence type="ECO:0000256" key="9">
    <source>
        <dbReference type="SAM" id="Phobius"/>
    </source>
</evidence>
<keyword evidence="4 9" id="KW-0812">Transmembrane</keyword>
<evidence type="ECO:0000256" key="4">
    <source>
        <dbReference type="ARBA" id="ARBA00022692"/>
    </source>
</evidence>
<protein>
    <recommendedName>
        <fullName evidence="8">Rod shape-determining protein MreD</fullName>
    </recommendedName>
</protein>
<keyword evidence="3 8" id="KW-1003">Cell membrane</keyword>
<dbReference type="PANTHER" id="PTHR37484:SF1">
    <property type="entry name" value="ROD SHAPE-DETERMINING PROTEIN MRED"/>
    <property type="match status" value="1"/>
</dbReference>
<evidence type="ECO:0000256" key="1">
    <source>
        <dbReference type="ARBA" id="ARBA00004651"/>
    </source>
</evidence>
<evidence type="ECO:0000256" key="6">
    <source>
        <dbReference type="ARBA" id="ARBA00022989"/>
    </source>
</evidence>
<dbReference type="PIRSF" id="PIRSF018472">
    <property type="entry name" value="MreD_proteobac"/>
    <property type="match status" value="1"/>
</dbReference>
<keyword evidence="7 8" id="KW-0472">Membrane</keyword>
<dbReference type="Pfam" id="PF04093">
    <property type="entry name" value="MreD"/>
    <property type="match status" value="1"/>
</dbReference>
<accession>A0A451DCX3</accession>
<organism evidence="10 11">
    <name type="scientific">Candidatus Erwinia haradaeae</name>
    <dbReference type="NCBI Taxonomy" id="1922217"/>
    <lineage>
        <taxon>Bacteria</taxon>
        <taxon>Pseudomonadati</taxon>
        <taxon>Pseudomonadota</taxon>
        <taxon>Gammaproteobacteria</taxon>
        <taxon>Enterobacterales</taxon>
        <taxon>Erwiniaceae</taxon>
        <taxon>Erwinia</taxon>
    </lineage>
</organism>
<reference evidence="10 11" key="1">
    <citation type="submission" date="2019-02" db="EMBL/GenBank/DDBJ databases">
        <authorList>
            <person name="Manzano-Marin A."/>
            <person name="Manzano-Marin A."/>
        </authorList>
    </citation>
    <scope>NUCLEOTIDE SEQUENCE [LARGE SCALE GENOMIC DNA]</scope>
    <source>
        <strain evidence="10 11">ErCilaricifoliae</strain>
    </source>
</reference>
<comment type="subcellular location">
    <subcellularLocation>
        <location evidence="8">Cell inner membrane</location>
    </subcellularLocation>
    <subcellularLocation>
        <location evidence="1">Cell membrane</location>
        <topology evidence="1">Multi-pass membrane protein</topology>
    </subcellularLocation>
</comment>
<comment type="function">
    <text evidence="8">Involved in formation of the rod shape of the cell. May also contribute to regulation of formation of penicillin-binding proteins.</text>
</comment>
<dbReference type="AlphaFoldDB" id="A0A451DCX3"/>
<feature type="transmembrane region" description="Helical" evidence="9">
    <location>
        <begin position="60"/>
        <end position="88"/>
    </location>
</feature>
<proteinExistence type="inferred from homology"/>
<evidence type="ECO:0000256" key="8">
    <source>
        <dbReference type="PIRNR" id="PIRNR018472"/>
    </source>
</evidence>
<name>A0A451DCX3_9GAMM</name>
<dbReference type="Proteomes" id="UP000294418">
    <property type="component" value="Chromosome"/>
</dbReference>
<gene>
    <name evidence="10" type="primary">mreD</name>
    <name evidence="10" type="ORF">ERCILAFE3058_325</name>
</gene>
<evidence type="ECO:0000256" key="3">
    <source>
        <dbReference type="ARBA" id="ARBA00022475"/>
    </source>
</evidence>
<dbReference type="GO" id="GO:0008360">
    <property type="term" value="P:regulation of cell shape"/>
    <property type="evidence" value="ECO:0007669"/>
    <property type="project" value="UniProtKB-UniRule"/>
</dbReference>
<dbReference type="RefSeq" id="WP_157989738.1">
    <property type="nucleotide sequence ID" value="NZ_LR217720.1"/>
</dbReference>
<evidence type="ECO:0000256" key="2">
    <source>
        <dbReference type="ARBA" id="ARBA00007776"/>
    </source>
</evidence>
<dbReference type="PANTHER" id="PTHR37484">
    <property type="entry name" value="ROD SHAPE-DETERMINING PROTEIN MRED"/>
    <property type="match status" value="1"/>
</dbReference>
<dbReference type="InterPro" id="IPR026034">
    <property type="entry name" value="MreD_proteobac"/>
</dbReference>
<dbReference type="NCBIfam" id="TIGR03426">
    <property type="entry name" value="shape_MreD"/>
    <property type="match status" value="1"/>
</dbReference>
<comment type="similarity">
    <text evidence="2 8">Belongs to the MreD family.</text>
</comment>
<keyword evidence="6 9" id="KW-1133">Transmembrane helix</keyword>
<dbReference type="OrthoDB" id="6647425at2"/>
<evidence type="ECO:0000313" key="11">
    <source>
        <dbReference type="Proteomes" id="UP000294418"/>
    </source>
</evidence>
<dbReference type="InterPro" id="IPR007227">
    <property type="entry name" value="Cell_shape_determining_MreD"/>
</dbReference>
<keyword evidence="8" id="KW-0997">Cell inner membrane</keyword>
<dbReference type="EMBL" id="LR217720">
    <property type="protein sequence ID" value="VFP84246.1"/>
    <property type="molecule type" value="Genomic_DNA"/>
</dbReference>
<feature type="transmembrane region" description="Helical" evidence="9">
    <location>
        <begin position="100"/>
        <end position="120"/>
    </location>
</feature>
<sequence>MYGYYSHRYSIIWLSFVFAIIIQIIPFPEKLLLFRPSWLFLVMIYWILTFPSRINIFTGFSIGLITDMICGSTLGIHALSFSIIAYLVANQCYFFRNCVLWQQAILVIGLSCVMDVMVFWSEYCLMRVVFYPEHLWSSVINGILWPWLCSFMKKICHKCSIR</sequence>
<dbReference type="GO" id="GO:0005886">
    <property type="term" value="C:plasma membrane"/>
    <property type="evidence" value="ECO:0007669"/>
    <property type="project" value="UniProtKB-SubCell"/>
</dbReference>
<evidence type="ECO:0000256" key="7">
    <source>
        <dbReference type="ARBA" id="ARBA00023136"/>
    </source>
</evidence>